<reference evidence="4 5" key="1">
    <citation type="journal article" date="2014" name="Nat. Commun.">
        <title>Klebsormidium flaccidum genome reveals primary factors for plant terrestrial adaptation.</title>
        <authorList>
            <person name="Hori K."/>
            <person name="Maruyama F."/>
            <person name="Fujisawa T."/>
            <person name="Togashi T."/>
            <person name="Yamamoto N."/>
            <person name="Seo M."/>
            <person name="Sato S."/>
            <person name="Yamada T."/>
            <person name="Mori H."/>
            <person name="Tajima N."/>
            <person name="Moriyama T."/>
            <person name="Ikeuchi M."/>
            <person name="Watanabe M."/>
            <person name="Wada H."/>
            <person name="Kobayashi K."/>
            <person name="Saito M."/>
            <person name="Masuda T."/>
            <person name="Sasaki-Sekimoto Y."/>
            <person name="Mashiguchi K."/>
            <person name="Awai K."/>
            <person name="Shimojima M."/>
            <person name="Masuda S."/>
            <person name="Iwai M."/>
            <person name="Nobusawa T."/>
            <person name="Narise T."/>
            <person name="Kondo S."/>
            <person name="Saito H."/>
            <person name="Sato R."/>
            <person name="Murakawa M."/>
            <person name="Ihara Y."/>
            <person name="Oshima-Yamada Y."/>
            <person name="Ohtaka K."/>
            <person name="Satoh M."/>
            <person name="Sonobe K."/>
            <person name="Ishii M."/>
            <person name="Ohtani R."/>
            <person name="Kanamori-Sato M."/>
            <person name="Honoki R."/>
            <person name="Miyazaki D."/>
            <person name="Mochizuki H."/>
            <person name="Umetsu J."/>
            <person name="Higashi K."/>
            <person name="Shibata D."/>
            <person name="Kamiya Y."/>
            <person name="Sato N."/>
            <person name="Nakamura Y."/>
            <person name="Tabata S."/>
            <person name="Ida S."/>
            <person name="Kurokawa K."/>
            <person name="Ohta H."/>
        </authorList>
    </citation>
    <scope>NUCLEOTIDE SEQUENCE [LARGE SCALE GENOMIC DNA]</scope>
    <source>
        <strain evidence="4 5">NIES-2285</strain>
    </source>
</reference>
<evidence type="ECO:0000313" key="4">
    <source>
        <dbReference type="EMBL" id="GAQ89066.1"/>
    </source>
</evidence>
<organism evidence="4 5">
    <name type="scientific">Klebsormidium nitens</name>
    <name type="common">Green alga</name>
    <name type="synonym">Ulothrix nitens</name>
    <dbReference type="NCBI Taxonomy" id="105231"/>
    <lineage>
        <taxon>Eukaryota</taxon>
        <taxon>Viridiplantae</taxon>
        <taxon>Streptophyta</taxon>
        <taxon>Klebsormidiophyceae</taxon>
        <taxon>Klebsormidiales</taxon>
        <taxon>Klebsormidiaceae</taxon>
        <taxon>Klebsormidium</taxon>
    </lineage>
</organism>
<evidence type="ECO:0000256" key="2">
    <source>
        <dbReference type="SAM" id="Coils"/>
    </source>
</evidence>
<accession>A0A1Y1IJY3</accession>
<dbReference type="SUPFAM" id="SSF54695">
    <property type="entry name" value="POZ domain"/>
    <property type="match status" value="1"/>
</dbReference>
<feature type="coiled-coil region" evidence="2">
    <location>
        <begin position="37"/>
        <end position="142"/>
    </location>
</feature>
<feature type="region of interest" description="Disordered" evidence="3">
    <location>
        <begin position="1"/>
        <end position="25"/>
    </location>
</feature>
<dbReference type="AlphaFoldDB" id="A0A1Y1IJY3"/>
<dbReference type="InterPro" id="IPR011333">
    <property type="entry name" value="SKP1/BTB/POZ_sf"/>
</dbReference>
<dbReference type="EMBL" id="DF237433">
    <property type="protein sequence ID" value="GAQ89066.1"/>
    <property type="molecule type" value="Genomic_DNA"/>
</dbReference>
<evidence type="ECO:0000256" key="3">
    <source>
        <dbReference type="SAM" id="MobiDB-lite"/>
    </source>
</evidence>
<dbReference type="Gene3D" id="3.30.710.10">
    <property type="entry name" value="Potassium Channel Kv1.1, Chain A"/>
    <property type="match status" value="1"/>
</dbReference>
<keyword evidence="2" id="KW-0175">Coiled coil</keyword>
<gene>
    <name evidence="4" type="ORF">KFL_004840060</name>
</gene>
<sequence length="289" mass="31475">MAPPSRTWFGLRRKSPSIPDSEIAELGRKLTDEKQGKERIFEELTRAGAELDDAQDEGASLRAQLAAEMRRDGERTEKELASACASLNEVQAKSGGLRAQLETLESKLAAKEKEKLEAASKVAELESALESSRGAAAALEAAAEAGARRAREGDRLHYVLACNGQTGSIARSVMASDPESRLYKTFSGEWNYARDESGRAVITCHPDRWSAVLEHLTTGAVPTDRDTQLLEQARFWKLQRLTAALEALTPGAVVSNADSQGFTVRGTFVSVMSAYEPRLPFVTPRVIVQ</sequence>
<keyword evidence="5" id="KW-1185">Reference proteome</keyword>
<protein>
    <submittedName>
        <fullName evidence="4">Uncharacterized protein</fullName>
    </submittedName>
</protein>
<name>A0A1Y1IJY3_KLENI</name>
<dbReference type="Proteomes" id="UP000054558">
    <property type="component" value="Unassembled WGS sequence"/>
</dbReference>
<comment type="pathway">
    <text evidence="1">Protein modification; protein ubiquitination.</text>
</comment>
<evidence type="ECO:0000313" key="5">
    <source>
        <dbReference type="Proteomes" id="UP000054558"/>
    </source>
</evidence>
<evidence type="ECO:0000256" key="1">
    <source>
        <dbReference type="ARBA" id="ARBA00004906"/>
    </source>
</evidence>
<proteinExistence type="predicted"/>